<feature type="region of interest" description="Disordered" evidence="1">
    <location>
        <begin position="96"/>
        <end position="141"/>
    </location>
</feature>
<gene>
    <name evidence="2" type="ORF">AK812_SmicGene21319</name>
</gene>
<dbReference type="AlphaFoldDB" id="A0A1Q9DMM2"/>
<sequence length="141" mass="14941">MVLRRSGIISVAAQRALAATFLELPFQFGHPLPALSCLEQRLGRNIRSDVLELSHILTPWGQSLSAWARAFPASSIYGGPDESAAVAYHELGPLVAGAPEEEQSGTGARRQDAVRAQSKAKGSQAADEALTGRDRDTDSSG</sequence>
<evidence type="ECO:0000313" key="3">
    <source>
        <dbReference type="Proteomes" id="UP000186817"/>
    </source>
</evidence>
<keyword evidence="3" id="KW-1185">Reference proteome</keyword>
<feature type="compositionally biased region" description="Basic and acidic residues" evidence="1">
    <location>
        <begin position="130"/>
        <end position="141"/>
    </location>
</feature>
<organism evidence="2 3">
    <name type="scientific">Symbiodinium microadriaticum</name>
    <name type="common">Dinoflagellate</name>
    <name type="synonym">Zooxanthella microadriatica</name>
    <dbReference type="NCBI Taxonomy" id="2951"/>
    <lineage>
        <taxon>Eukaryota</taxon>
        <taxon>Sar</taxon>
        <taxon>Alveolata</taxon>
        <taxon>Dinophyceae</taxon>
        <taxon>Suessiales</taxon>
        <taxon>Symbiodiniaceae</taxon>
        <taxon>Symbiodinium</taxon>
    </lineage>
</organism>
<reference evidence="2 3" key="1">
    <citation type="submission" date="2016-02" db="EMBL/GenBank/DDBJ databases">
        <title>Genome analysis of coral dinoflagellate symbionts highlights evolutionary adaptations to a symbiotic lifestyle.</title>
        <authorList>
            <person name="Aranda M."/>
            <person name="Li Y."/>
            <person name="Liew Y.J."/>
            <person name="Baumgarten S."/>
            <person name="Simakov O."/>
            <person name="Wilson M."/>
            <person name="Piel J."/>
            <person name="Ashoor H."/>
            <person name="Bougouffa S."/>
            <person name="Bajic V.B."/>
            <person name="Ryu T."/>
            <person name="Ravasi T."/>
            <person name="Bayer T."/>
            <person name="Micklem G."/>
            <person name="Kim H."/>
            <person name="Bhak J."/>
            <person name="Lajeunesse T.C."/>
            <person name="Voolstra C.R."/>
        </authorList>
    </citation>
    <scope>NUCLEOTIDE SEQUENCE [LARGE SCALE GENOMIC DNA]</scope>
    <source>
        <strain evidence="2 3">CCMP2467</strain>
    </source>
</reference>
<protein>
    <submittedName>
        <fullName evidence="2">Uncharacterized protein</fullName>
    </submittedName>
</protein>
<accession>A0A1Q9DMM2</accession>
<name>A0A1Q9DMM2_SYMMI</name>
<comment type="caution">
    <text evidence="2">The sequence shown here is derived from an EMBL/GenBank/DDBJ whole genome shotgun (WGS) entry which is preliminary data.</text>
</comment>
<evidence type="ECO:0000256" key="1">
    <source>
        <dbReference type="SAM" id="MobiDB-lite"/>
    </source>
</evidence>
<evidence type="ECO:0000313" key="2">
    <source>
        <dbReference type="EMBL" id="OLP96416.1"/>
    </source>
</evidence>
<dbReference type="EMBL" id="LSRX01000467">
    <property type="protein sequence ID" value="OLP96416.1"/>
    <property type="molecule type" value="Genomic_DNA"/>
</dbReference>
<proteinExistence type="predicted"/>
<dbReference type="Proteomes" id="UP000186817">
    <property type="component" value="Unassembled WGS sequence"/>
</dbReference>